<dbReference type="SUPFAM" id="SSF56784">
    <property type="entry name" value="HAD-like"/>
    <property type="match status" value="1"/>
</dbReference>
<keyword evidence="2" id="KW-1185">Reference proteome</keyword>
<dbReference type="InterPro" id="IPR006439">
    <property type="entry name" value="HAD-SF_hydro_IA"/>
</dbReference>
<dbReference type="EMBL" id="FOTF01000005">
    <property type="protein sequence ID" value="SFK98412.1"/>
    <property type="molecule type" value="Genomic_DNA"/>
</dbReference>
<gene>
    <name evidence="1" type="ORF">SAMN04488004_105176</name>
</gene>
<name>A0A1I4DXU6_9RHOB</name>
<dbReference type="InterPro" id="IPR023198">
    <property type="entry name" value="PGP-like_dom2"/>
</dbReference>
<evidence type="ECO:0000313" key="2">
    <source>
        <dbReference type="Proteomes" id="UP000199550"/>
    </source>
</evidence>
<accession>A0A1I4DXU6</accession>
<protein>
    <submittedName>
        <fullName evidence="1">2-haloacid dehalogenase</fullName>
    </submittedName>
</protein>
<dbReference type="InterPro" id="IPR023214">
    <property type="entry name" value="HAD_sf"/>
</dbReference>
<dbReference type="NCBIfam" id="TIGR01509">
    <property type="entry name" value="HAD-SF-IA-v3"/>
    <property type="match status" value="1"/>
</dbReference>
<dbReference type="PRINTS" id="PR00413">
    <property type="entry name" value="HADHALOGNASE"/>
</dbReference>
<dbReference type="OrthoDB" id="9807742at2"/>
<dbReference type="Proteomes" id="UP000199550">
    <property type="component" value="Unassembled WGS sequence"/>
</dbReference>
<proteinExistence type="predicted"/>
<dbReference type="PANTHER" id="PTHR43611">
    <property type="entry name" value="ALPHA-D-GLUCOSE 1-PHOSPHATE PHOSPHATASE"/>
    <property type="match status" value="1"/>
</dbReference>
<dbReference type="Gene3D" id="1.10.150.240">
    <property type="entry name" value="Putative phosphatase, domain 2"/>
    <property type="match status" value="1"/>
</dbReference>
<sequence length="210" mass="23594">MPVTATVKAVVFDIGNVLIEWQPERFYDAQVGEARRRDMFAALDLHGMNDGVDRGETFIDAVTDFAAANAKYHAEIMMWHDNWADMASPSIPHSVRLLHALRADGVPCFALSNFGIQTFEIAEERYPFLKDFDRRYISGHMGVIKPDAEIYQMLEDDCGTEPKGLLFTDDRIDNIRAADARGWQTHLFDGPAAFAARLVAEGLLTQEQAQ</sequence>
<dbReference type="AlphaFoldDB" id="A0A1I4DXU6"/>
<dbReference type="Gene3D" id="3.40.50.1000">
    <property type="entry name" value="HAD superfamily/HAD-like"/>
    <property type="match status" value="1"/>
</dbReference>
<dbReference type="RefSeq" id="WP_090187067.1">
    <property type="nucleotide sequence ID" value="NZ_FOTF01000005.1"/>
</dbReference>
<dbReference type="InterPro" id="IPR036412">
    <property type="entry name" value="HAD-like_sf"/>
</dbReference>
<dbReference type="Pfam" id="PF00702">
    <property type="entry name" value="Hydrolase"/>
    <property type="match status" value="1"/>
</dbReference>
<dbReference type="STRING" id="195913.SAMN04488004_105176"/>
<dbReference type="SFLD" id="SFLDG01129">
    <property type="entry name" value="C1.5:_HAD__Beta-PGM__Phosphata"/>
    <property type="match status" value="1"/>
</dbReference>
<reference evidence="1 2" key="1">
    <citation type="submission" date="2016-10" db="EMBL/GenBank/DDBJ databases">
        <authorList>
            <person name="de Groot N.N."/>
        </authorList>
    </citation>
    <scope>NUCLEOTIDE SEQUENCE [LARGE SCALE GENOMIC DNA]</scope>
    <source>
        <strain evidence="1 2">DSM 16199</strain>
    </source>
</reference>
<evidence type="ECO:0000313" key="1">
    <source>
        <dbReference type="EMBL" id="SFK98412.1"/>
    </source>
</evidence>
<dbReference type="CDD" id="cd02603">
    <property type="entry name" value="HAD_sEH-N_like"/>
    <property type="match status" value="1"/>
</dbReference>
<organism evidence="1 2">
    <name type="scientific">Loktanella salsilacus</name>
    <dbReference type="NCBI Taxonomy" id="195913"/>
    <lineage>
        <taxon>Bacteria</taxon>
        <taxon>Pseudomonadati</taxon>
        <taxon>Pseudomonadota</taxon>
        <taxon>Alphaproteobacteria</taxon>
        <taxon>Rhodobacterales</taxon>
        <taxon>Roseobacteraceae</taxon>
        <taxon>Loktanella</taxon>
    </lineage>
</organism>
<dbReference type="PANTHER" id="PTHR43611:SF3">
    <property type="entry name" value="FLAVIN MONONUCLEOTIDE HYDROLASE 1, CHLOROPLATIC"/>
    <property type="match status" value="1"/>
</dbReference>
<dbReference type="SFLD" id="SFLDS00003">
    <property type="entry name" value="Haloacid_Dehalogenase"/>
    <property type="match status" value="1"/>
</dbReference>